<feature type="domain" description="Death" evidence="5">
    <location>
        <begin position="754"/>
        <end position="825"/>
    </location>
</feature>
<protein>
    <recommendedName>
        <fullName evidence="5">Death domain-containing protein</fullName>
    </recommendedName>
</protein>
<reference evidence="6" key="2">
    <citation type="submission" date="2020-11" db="EMBL/GenBank/DDBJ databases">
        <authorList>
            <person name="McCartney M.A."/>
            <person name="Auch B."/>
            <person name="Kono T."/>
            <person name="Mallez S."/>
            <person name="Becker A."/>
            <person name="Gohl D.M."/>
            <person name="Silverstein K.A.T."/>
            <person name="Koren S."/>
            <person name="Bechman K.B."/>
            <person name="Herman A."/>
            <person name="Abrahante J.E."/>
            <person name="Garbe J."/>
        </authorList>
    </citation>
    <scope>NUCLEOTIDE SEQUENCE</scope>
    <source>
        <strain evidence="6">Duluth1</strain>
        <tissue evidence="6">Whole animal</tissue>
    </source>
</reference>
<feature type="non-terminal residue" evidence="6">
    <location>
        <position position="1"/>
    </location>
</feature>
<evidence type="ECO:0000313" key="7">
    <source>
        <dbReference type="Proteomes" id="UP000828390"/>
    </source>
</evidence>
<dbReference type="InterPro" id="IPR036770">
    <property type="entry name" value="Ankyrin_rpt-contain_sf"/>
</dbReference>
<keyword evidence="1" id="KW-0677">Repeat</keyword>
<evidence type="ECO:0000256" key="3">
    <source>
        <dbReference type="PROSITE-ProRule" id="PRU00023"/>
    </source>
</evidence>
<dbReference type="AlphaFoldDB" id="A0A9D4CJM8"/>
<dbReference type="InterPro" id="IPR002110">
    <property type="entry name" value="Ankyrin_rpt"/>
</dbReference>
<dbReference type="PANTHER" id="PTHR24171">
    <property type="entry name" value="ANKYRIN REPEAT DOMAIN-CONTAINING PROTEIN 39-RELATED"/>
    <property type="match status" value="1"/>
</dbReference>
<dbReference type="PROSITE" id="PS50297">
    <property type="entry name" value="ANK_REP_REGION"/>
    <property type="match status" value="2"/>
</dbReference>
<keyword evidence="7" id="KW-1185">Reference proteome</keyword>
<dbReference type="PANTHER" id="PTHR24171:SF8">
    <property type="entry name" value="BRCA1-ASSOCIATED RING DOMAIN PROTEIN 1"/>
    <property type="match status" value="1"/>
</dbReference>
<dbReference type="Gene3D" id="1.25.40.20">
    <property type="entry name" value="Ankyrin repeat-containing domain"/>
    <property type="match status" value="1"/>
</dbReference>
<dbReference type="Pfam" id="PF00023">
    <property type="entry name" value="Ank"/>
    <property type="match status" value="1"/>
</dbReference>
<dbReference type="GO" id="GO:0031436">
    <property type="term" value="C:BRCA1-BARD1 complex"/>
    <property type="evidence" value="ECO:0007669"/>
    <property type="project" value="TreeGrafter"/>
</dbReference>
<proteinExistence type="predicted"/>
<accession>A0A9D4CJM8</accession>
<comment type="caution">
    <text evidence="6">The sequence shown here is derived from an EMBL/GenBank/DDBJ whole genome shotgun (WGS) entry which is preliminary data.</text>
</comment>
<name>A0A9D4CJM8_DREPO</name>
<evidence type="ECO:0000256" key="2">
    <source>
        <dbReference type="ARBA" id="ARBA00023043"/>
    </source>
</evidence>
<feature type="repeat" description="ANK" evidence="3">
    <location>
        <begin position="179"/>
        <end position="215"/>
    </location>
</feature>
<dbReference type="Pfam" id="PF12796">
    <property type="entry name" value="Ank_2"/>
    <property type="match status" value="1"/>
</dbReference>
<dbReference type="PROSITE" id="PS50088">
    <property type="entry name" value="ANK_REPEAT"/>
    <property type="match status" value="2"/>
</dbReference>
<feature type="compositionally biased region" description="Polar residues" evidence="4">
    <location>
        <begin position="1"/>
        <end position="22"/>
    </location>
</feature>
<dbReference type="EMBL" id="JAIWYP010000012">
    <property type="protein sequence ID" value="KAH3725525.1"/>
    <property type="molecule type" value="Genomic_DNA"/>
</dbReference>
<dbReference type="Gene3D" id="2.60.220.30">
    <property type="match status" value="1"/>
</dbReference>
<organism evidence="6 7">
    <name type="scientific">Dreissena polymorpha</name>
    <name type="common">Zebra mussel</name>
    <name type="synonym">Mytilus polymorpha</name>
    <dbReference type="NCBI Taxonomy" id="45954"/>
    <lineage>
        <taxon>Eukaryota</taxon>
        <taxon>Metazoa</taxon>
        <taxon>Spiralia</taxon>
        <taxon>Lophotrochozoa</taxon>
        <taxon>Mollusca</taxon>
        <taxon>Bivalvia</taxon>
        <taxon>Autobranchia</taxon>
        <taxon>Heteroconchia</taxon>
        <taxon>Euheterodonta</taxon>
        <taxon>Imparidentia</taxon>
        <taxon>Neoheterodontei</taxon>
        <taxon>Myida</taxon>
        <taxon>Dreissenoidea</taxon>
        <taxon>Dreissenidae</taxon>
        <taxon>Dreissena</taxon>
    </lineage>
</organism>
<dbReference type="GO" id="GO:0007165">
    <property type="term" value="P:signal transduction"/>
    <property type="evidence" value="ECO:0007669"/>
    <property type="project" value="InterPro"/>
</dbReference>
<feature type="region of interest" description="Disordered" evidence="4">
    <location>
        <begin position="1"/>
        <end position="74"/>
    </location>
</feature>
<dbReference type="PROSITE" id="PS50017">
    <property type="entry name" value="DEATH_DOMAIN"/>
    <property type="match status" value="1"/>
</dbReference>
<gene>
    <name evidence="6" type="ORF">DPMN_051369</name>
</gene>
<dbReference type="GO" id="GO:0004842">
    <property type="term" value="F:ubiquitin-protein transferase activity"/>
    <property type="evidence" value="ECO:0007669"/>
    <property type="project" value="TreeGrafter"/>
</dbReference>
<dbReference type="GO" id="GO:0085020">
    <property type="term" value="P:protein K6-linked ubiquitination"/>
    <property type="evidence" value="ECO:0007669"/>
    <property type="project" value="TreeGrafter"/>
</dbReference>
<dbReference type="GO" id="GO:0070531">
    <property type="term" value="C:BRCA1-A complex"/>
    <property type="evidence" value="ECO:0007669"/>
    <property type="project" value="TreeGrafter"/>
</dbReference>
<feature type="repeat" description="ANK" evidence="3">
    <location>
        <begin position="145"/>
        <end position="177"/>
    </location>
</feature>
<evidence type="ECO:0000313" key="6">
    <source>
        <dbReference type="EMBL" id="KAH3725525.1"/>
    </source>
</evidence>
<evidence type="ECO:0000256" key="1">
    <source>
        <dbReference type="ARBA" id="ARBA00022737"/>
    </source>
</evidence>
<evidence type="ECO:0000256" key="4">
    <source>
        <dbReference type="SAM" id="MobiDB-lite"/>
    </source>
</evidence>
<dbReference type="SMART" id="SM00248">
    <property type="entry name" value="ANK"/>
    <property type="match status" value="3"/>
</dbReference>
<dbReference type="Proteomes" id="UP000828390">
    <property type="component" value="Unassembled WGS sequence"/>
</dbReference>
<dbReference type="InterPro" id="IPR000488">
    <property type="entry name" value="Death_dom"/>
</dbReference>
<dbReference type="SUPFAM" id="SSF48403">
    <property type="entry name" value="Ankyrin repeat"/>
    <property type="match status" value="1"/>
</dbReference>
<keyword evidence="2 3" id="KW-0040">ANK repeat</keyword>
<evidence type="ECO:0000259" key="5">
    <source>
        <dbReference type="PROSITE" id="PS50017"/>
    </source>
</evidence>
<sequence>MSIRVQSPGTNDLQMNFQNENDPFNFDAAPDEQNLRDQATNDADRHDESDFNADLADPFESETSPKDETFTSKGIGPNTSALWRAIKCRQERYASQILAASKSLHVNKKDELGKTILHHMCISGYVDCINKLLAHKPALNAVDKIGLTPLHYASMNGHICAVELLCEAGAEPNTVDKRTGRTPLHMALASKSNFTPEGLVKKLVHYGADPEKKDLSGKSAMDICKNESLQDILVVSSYTRNSQNGGVCGVEINEVEYNKPTAFANIGLVVTRSQTITDKDTPASEDPLATETKAEPSSFKMTIFRITSDNIGDRFNLTETEDICSDAFSYKLSRVSEPTVVDIKVPILSPPSAKEEVVLKANTGKEYPVKTVTEENEMFHCVISLDITEMDSFIIVSRPKVETFTVGEECAVIKSTVDERVELDIPKGTFEKDVTLSVEITDVPTDSSFDKVMTQCNDIASVSAFYAIEASEPNIMQPVAVKIPLPPNYKGGEIVLFTMNQKDENEGPDAWEQIQSPHTIIDGRVVFHVSSFSIKAAIERQASTVSSNSVSSLGSIASLQSQLSRVFRKSRRKEHTVGFIVASRRIGTSNSFNVKIMCCKEEVFSEKLEELTADGYQNHTAHKEPAFQELKVKTKQKFRIASDSISFEDEKDETIVEFHRKVDTPRMVRVTIPGNEPLMQETIHIHLIHDDQKPDQNSSTRVADLKSNESKVVSAKLSLIKFDPKMLSEMDSQSFLSYARMMEIQHAIETEGVWWKVLLLIDIPFKTIERMMSHYRGDVSSLVNGLLFEWRDKHRNNPNRGLPDLLIALKRSRLTHLVMNLLRDLLRWKNDPINKKNPLCNWLTDAYEYDLLIQPRFGKPMSDEFLAMVADKITFPEELADGLEISREEISDTLANTQTYPLKELQSLKILDQLRSRLDDPAVALGRLITALKQHGIKEECKYVIMLTNA</sequence>
<reference evidence="6" key="1">
    <citation type="journal article" date="2019" name="bioRxiv">
        <title>The Genome of the Zebra Mussel, Dreissena polymorpha: A Resource for Invasive Species Research.</title>
        <authorList>
            <person name="McCartney M.A."/>
            <person name="Auch B."/>
            <person name="Kono T."/>
            <person name="Mallez S."/>
            <person name="Zhang Y."/>
            <person name="Obille A."/>
            <person name="Becker A."/>
            <person name="Abrahante J.E."/>
            <person name="Garbe J."/>
            <person name="Badalamenti J.P."/>
            <person name="Herman A."/>
            <person name="Mangelson H."/>
            <person name="Liachko I."/>
            <person name="Sullivan S."/>
            <person name="Sone E.D."/>
            <person name="Koren S."/>
            <person name="Silverstein K.A.T."/>
            <person name="Beckman K.B."/>
            <person name="Gohl D.M."/>
        </authorList>
    </citation>
    <scope>NUCLEOTIDE SEQUENCE</scope>
    <source>
        <strain evidence="6">Duluth1</strain>
        <tissue evidence="6">Whole animal</tissue>
    </source>
</reference>